<keyword evidence="3" id="KW-1185">Reference proteome</keyword>
<dbReference type="Proteomes" id="UP000683246">
    <property type="component" value="Chromosome"/>
</dbReference>
<sequence length="205" mass="23661">MILMIRKRIFLIIIKYLLLLLAGMSLMPILDLLSVFSKDNNTITSDMVFKVKYFIEGSVVISDKSYVPIKNARIILINDNTGVIMQSGLTSEKGIWKTTVSVNRDPRFKNRKIGTITVITVADGYNETIHFNVPVNEYKNTINHKTIIMNPIVAERRNEPSYKNGEFHRFTVFDMLDYYAELVGLKKQPENQNYGMHHWSPSLKE</sequence>
<reference evidence="2" key="1">
    <citation type="submission" date="2020-07" db="EMBL/GenBank/DDBJ databases">
        <title>Vallitalea pronyensis genome.</title>
        <authorList>
            <person name="Postec A."/>
        </authorList>
    </citation>
    <scope>NUCLEOTIDE SEQUENCE</scope>
    <source>
        <strain evidence="2">FatNI3</strain>
    </source>
</reference>
<evidence type="ECO:0000313" key="2">
    <source>
        <dbReference type="EMBL" id="QUI22348.1"/>
    </source>
</evidence>
<name>A0A8J8SGI2_9FIRM</name>
<feature type="transmembrane region" description="Helical" evidence="1">
    <location>
        <begin position="9"/>
        <end position="30"/>
    </location>
</feature>
<accession>A0A8J8SGI2</accession>
<keyword evidence="1" id="KW-1133">Transmembrane helix</keyword>
<dbReference type="AlphaFoldDB" id="A0A8J8SGI2"/>
<evidence type="ECO:0000256" key="1">
    <source>
        <dbReference type="SAM" id="Phobius"/>
    </source>
</evidence>
<evidence type="ECO:0000313" key="3">
    <source>
        <dbReference type="Proteomes" id="UP000683246"/>
    </source>
</evidence>
<dbReference type="EMBL" id="CP058649">
    <property type="protein sequence ID" value="QUI22348.1"/>
    <property type="molecule type" value="Genomic_DNA"/>
</dbReference>
<dbReference type="KEGG" id="vpy:HZI73_08555"/>
<keyword evidence="2" id="KW-0121">Carboxypeptidase</keyword>
<dbReference type="RefSeq" id="WP_212697832.1">
    <property type="nucleotide sequence ID" value="NZ_CP058649.1"/>
</dbReference>
<keyword evidence="2" id="KW-0645">Protease</keyword>
<organism evidence="2 3">
    <name type="scientific">Vallitalea pronyensis</name>
    <dbReference type="NCBI Taxonomy" id="1348613"/>
    <lineage>
        <taxon>Bacteria</taxon>
        <taxon>Bacillati</taxon>
        <taxon>Bacillota</taxon>
        <taxon>Clostridia</taxon>
        <taxon>Lachnospirales</taxon>
        <taxon>Vallitaleaceae</taxon>
        <taxon>Vallitalea</taxon>
    </lineage>
</organism>
<dbReference type="GO" id="GO:0004180">
    <property type="term" value="F:carboxypeptidase activity"/>
    <property type="evidence" value="ECO:0007669"/>
    <property type="project" value="UniProtKB-KW"/>
</dbReference>
<keyword evidence="1" id="KW-0472">Membrane</keyword>
<keyword evidence="1" id="KW-0812">Transmembrane</keyword>
<proteinExistence type="predicted"/>
<protein>
    <submittedName>
        <fullName evidence="2">Carboxypeptidase regulatory-like domain-containing protein</fullName>
    </submittedName>
</protein>
<gene>
    <name evidence="2" type="ORF">HZI73_08555</name>
</gene>
<keyword evidence="2" id="KW-0378">Hydrolase</keyword>